<dbReference type="Pfam" id="PF04520">
    <property type="entry name" value="Senescence_reg"/>
    <property type="match status" value="1"/>
</dbReference>
<comment type="caution">
    <text evidence="3">The sequence shown here is derived from an EMBL/GenBank/DDBJ whole genome shotgun (WGS) entry which is preliminary data.</text>
</comment>
<evidence type="ECO:0000256" key="2">
    <source>
        <dbReference type="SAM" id="MobiDB-lite"/>
    </source>
</evidence>
<proteinExistence type="inferred from homology"/>
<keyword evidence="4" id="KW-1185">Reference proteome</keyword>
<dbReference type="InterPro" id="IPR007608">
    <property type="entry name" value="Senescence_reg_S40"/>
</dbReference>
<dbReference type="PANTHER" id="PTHR33083:SF87">
    <property type="entry name" value="OS01G0727500 PROTEIN"/>
    <property type="match status" value="1"/>
</dbReference>
<evidence type="ECO:0000313" key="4">
    <source>
        <dbReference type="Proteomes" id="UP001418222"/>
    </source>
</evidence>
<name>A0AAP0BDL3_9ASPA</name>
<sequence length="143" mass="16086">MAEQGMSTDVPEGMLEELQEADVLWPDTAAADDRHHLELFITASMRRQDDKCASTAGYNEDRRKGSSTPIAIPRMKTGGGRTDRREEEREVFDEEGMVPPHILASRRIDGGEVAFSLCGDGMRRRQLSYLRIAVLRMTGFLEN</sequence>
<evidence type="ECO:0000256" key="1">
    <source>
        <dbReference type="ARBA" id="ARBA00034773"/>
    </source>
</evidence>
<dbReference type="AlphaFoldDB" id="A0AAP0BDL3"/>
<dbReference type="PANTHER" id="PTHR33083">
    <property type="entry name" value="EXPRESSED PROTEIN"/>
    <property type="match status" value="1"/>
</dbReference>
<dbReference type="Proteomes" id="UP001418222">
    <property type="component" value="Unassembled WGS sequence"/>
</dbReference>
<dbReference type="EMBL" id="JBBWWQ010000011">
    <property type="protein sequence ID" value="KAK8936208.1"/>
    <property type="molecule type" value="Genomic_DNA"/>
</dbReference>
<feature type="region of interest" description="Disordered" evidence="2">
    <location>
        <begin position="52"/>
        <end position="98"/>
    </location>
</feature>
<comment type="similarity">
    <text evidence="1">Belongs to the senescence regulator S40 family.</text>
</comment>
<reference evidence="3 4" key="1">
    <citation type="journal article" date="2022" name="Nat. Plants">
        <title>Genomes of leafy and leafless Platanthera orchids illuminate the evolution of mycoheterotrophy.</title>
        <authorList>
            <person name="Li M.H."/>
            <person name="Liu K.W."/>
            <person name="Li Z."/>
            <person name="Lu H.C."/>
            <person name="Ye Q.L."/>
            <person name="Zhang D."/>
            <person name="Wang J.Y."/>
            <person name="Li Y.F."/>
            <person name="Zhong Z.M."/>
            <person name="Liu X."/>
            <person name="Yu X."/>
            <person name="Liu D.K."/>
            <person name="Tu X.D."/>
            <person name="Liu B."/>
            <person name="Hao Y."/>
            <person name="Liao X.Y."/>
            <person name="Jiang Y.T."/>
            <person name="Sun W.H."/>
            <person name="Chen J."/>
            <person name="Chen Y.Q."/>
            <person name="Ai Y."/>
            <person name="Zhai J.W."/>
            <person name="Wu S.S."/>
            <person name="Zhou Z."/>
            <person name="Hsiao Y.Y."/>
            <person name="Wu W.L."/>
            <person name="Chen Y.Y."/>
            <person name="Lin Y.F."/>
            <person name="Hsu J.L."/>
            <person name="Li C.Y."/>
            <person name="Wang Z.W."/>
            <person name="Zhao X."/>
            <person name="Zhong W.Y."/>
            <person name="Ma X.K."/>
            <person name="Ma L."/>
            <person name="Huang J."/>
            <person name="Chen G.Z."/>
            <person name="Huang M.Z."/>
            <person name="Huang L."/>
            <person name="Peng D.H."/>
            <person name="Luo Y.B."/>
            <person name="Zou S.Q."/>
            <person name="Chen S.P."/>
            <person name="Lan S."/>
            <person name="Tsai W.C."/>
            <person name="Van de Peer Y."/>
            <person name="Liu Z.J."/>
        </authorList>
    </citation>
    <scope>NUCLEOTIDE SEQUENCE [LARGE SCALE GENOMIC DNA]</scope>
    <source>
        <strain evidence="3">Lor287</strain>
    </source>
</reference>
<gene>
    <name evidence="3" type="ORF">KSP39_PZI013096</name>
</gene>
<organism evidence="3 4">
    <name type="scientific">Platanthera zijinensis</name>
    <dbReference type="NCBI Taxonomy" id="2320716"/>
    <lineage>
        <taxon>Eukaryota</taxon>
        <taxon>Viridiplantae</taxon>
        <taxon>Streptophyta</taxon>
        <taxon>Embryophyta</taxon>
        <taxon>Tracheophyta</taxon>
        <taxon>Spermatophyta</taxon>
        <taxon>Magnoliopsida</taxon>
        <taxon>Liliopsida</taxon>
        <taxon>Asparagales</taxon>
        <taxon>Orchidaceae</taxon>
        <taxon>Orchidoideae</taxon>
        <taxon>Orchideae</taxon>
        <taxon>Orchidinae</taxon>
        <taxon>Platanthera</taxon>
    </lineage>
</organism>
<protein>
    <submittedName>
        <fullName evidence="3">Uncharacterized protein</fullName>
    </submittedName>
</protein>
<accession>A0AAP0BDL3</accession>
<evidence type="ECO:0000313" key="3">
    <source>
        <dbReference type="EMBL" id="KAK8936208.1"/>
    </source>
</evidence>
<dbReference type="GO" id="GO:0010150">
    <property type="term" value="P:leaf senescence"/>
    <property type="evidence" value="ECO:0007669"/>
    <property type="project" value="UniProtKB-ARBA"/>
</dbReference>